<dbReference type="Gene3D" id="1.10.1740.10">
    <property type="match status" value="1"/>
</dbReference>
<evidence type="ECO:0000256" key="5">
    <source>
        <dbReference type="ARBA" id="ARBA00023163"/>
    </source>
</evidence>
<dbReference type="EMBL" id="BOON01000002">
    <property type="protein sequence ID" value="GII20677.1"/>
    <property type="molecule type" value="Genomic_DNA"/>
</dbReference>
<dbReference type="InterPro" id="IPR013324">
    <property type="entry name" value="RNA_pol_sigma_r3/r4-like"/>
</dbReference>
<dbReference type="InterPro" id="IPR039425">
    <property type="entry name" value="RNA_pol_sigma-70-like"/>
</dbReference>
<evidence type="ECO:0000313" key="9">
    <source>
        <dbReference type="Proteomes" id="UP000599074"/>
    </source>
</evidence>
<keyword evidence="4" id="KW-0238">DNA-binding</keyword>
<dbReference type="RefSeq" id="WP_168113052.1">
    <property type="nucleotide sequence ID" value="NZ_BOON01000002.1"/>
</dbReference>
<keyword evidence="5" id="KW-0804">Transcription</keyword>
<dbReference type="SUPFAM" id="SSF88946">
    <property type="entry name" value="Sigma2 domain of RNA polymerase sigma factors"/>
    <property type="match status" value="1"/>
</dbReference>
<evidence type="ECO:0000313" key="8">
    <source>
        <dbReference type="EMBL" id="GII20677.1"/>
    </source>
</evidence>
<dbReference type="AlphaFoldDB" id="A0A8J3WY04"/>
<accession>A0A8J3WY04</accession>
<protein>
    <submittedName>
        <fullName evidence="8">DNA-directed RNA polymerase sigma-70 factor</fullName>
    </submittedName>
</protein>
<keyword evidence="3" id="KW-0731">Sigma factor</keyword>
<organism evidence="8 9">
    <name type="scientific">Planosporangium mesophilum</name>
    <dbReference type="NCBI Taxonomy" id="689768"/>
    <lineage>
        <taxon>Bacteria</taxon>
        <taxon>Bacillati</taxon>
        <taxon>Actinomycetota</taxon>
        <taxon>Actinomycetes</taxon>
        <taxon>Micromonosporales</taxon>
        <taxon>Micromonosporaceae</taxon>
        <taxon>Planosporangium</taxon>
    </lineage>
</organism>
<keyword evidence="9" id="KW-1185">Reference proteome</keyword>
<comment type="caution">
    <text evidence="8">The sequence shown here is derived from an EMBL/GenBank/DDBJ whole genome shotgun (WGS) entry which is preliminary data.</text>
</comment>
<dbReference type="Pfam" id="PF04545">
    <property type="entry name" value="Sigma70_r4"/>
    <property type="match status" value="1"/>
</dbReference>
<reference evidence="8" key="1">
    <citation type="submission" date="2021-01" db="EMBL/GenBank/DDBJ databases">
        <title>Whole genome shotgun sequence of Planosporangium mesophilum NBRC 109066.</title>
        <authorList>
            <person name="Komaki H."/>
            <person name="Tamura T."/>
        </authorList>
    </citation>
    <scope>NUCLEOTIDE SEQUENCE</scope>
    <source>
        <strain evidence="8">NBRC 109066</strain>
    </source>
</reference>
<dbReference type="Proteomes" id="UP000599074">
    <property type="component" value="Unassembled WGS sequence"/>
</dbReference>
<keyword evidence="2" id="KW-0805">Transcription regulation</keyword>
<evidence type="ECO:0000259" key="6">
    <source>
        <dbReference type="Pfam" id="PF04542"/>
    </source>
</evidence>
<feature type="domain" description="RNA polymerase sigma-70 region 2" evidence="6">
    <location>
        <begin position="22"/>
        <end position="79"/>
    </location>
</feature>
<evidence type="ECO:0000259" key="7">
    <source>
        <dbReference type="Pfam" id="PF04545"/>
    </source>
</evidence>
<dbReference type="InterPro" id="IPR036388">
    <property type="entry name" value="WH-like_DNA-bd_sf"/>
</dbReference>
<dbReference type="GO" id="GO:0016987">
    <property type="term" value="F:sigma factor activity"/>
    <property type="evidence" value="ECO:0007669"/>
    <property type="project" value="UniProtKB-KW"/>
</dbReference>
<dbReference type="NCBIfam" id="TIGR02983">
    <property type="entry name" value="SigE-fam_strep"/>
    <property type="match status" value="1"/>
</dbReference>
<dbReference type="InterPro" id="IPR013325">
    <property type="entry name" value="RNA_pol_sigma_r2"/>
</dbReference>
<evidence type="ECO:0000256" key="2">
    <source>
        <dbReference type="ARBA" id="ARBA00023015"/>
    </source>
</evidence>
<dbReference type="GO" id="GO:0006352">
    <property type="term" value="P:DNA-templated transcription initiation"/>
    <property type="evidence" value="ECO:0007669"/>
    <property type="project" value="InterPro"/>
</dbReference>
<dbReference type="InterPro" id="IPR007630">
    <property type="entry name" value="RNA_pol_sigma70_r4"/>
</dbReference>
<dbReference type="InterPro" id="IPR007627">
    <property type="entry name" value="RNA_pol_sigma70_r2"/>
</dbReference>
<dbReference type="SUPFAM" id="SSF88659">
    <property type="entry name" value="Sigma3 and sigma4 domains of RNA polymerase sigma factors"/>
    <property type="match status" value="1"/>
</dbReference>
<dbReference type="InterPro" id="IPR014284">
    <property type="entry name" value="RNA_pol_sigma-70_dom"/>
</dbReference>
<dbReference type="NCBIfam" id="TIGR02937">
    <property type="entry name" value="sigma70-ECF"/>
    <property type="match status" value="1"/>
</dbReference>
<keyword evidence="8" id="KW-0240">DNA-directed RNA polymerase</keyword>
<evidence type="ECO:0000256" key="3">
    <source>
        <dbReference type="ARBA" id="ARBA00023082"/>
    </source>
</evidence>
<dbReference type="Pfam" id="PF04542">
    <property type="entry name" value="Sigma70_r2"/>
    <property type="match status" value="1"/>
</dbReference>
<dbReference type="GO" id="GO:0003677">
    <property type="term" value="F:DNA binding"/>
    <property type="evidence" value="ECO:0007669"/>
    <property type="project" value="UniProtKB-KW"/>
</dbReference>
<dbReference type="InterPro" id="IPR014325">
    <property type="entry name" value="RNA_pol_sigma-E_actinobac"/>
</dbReference>
<sequence>MNQDEDRYPGFGEFVAARTAALSKTAYLLTGDHQLAEDLLQSALARVLRHWRRVRAQDPEAYVRRTMYHLQMSWWRRRRVAERLAAEPPERSGGDPYPGAVLRISLDDALVRLTARQRTVLVLRFYEDLSEAQVAEALGCSLGTVKRHAHDGLRRLRAVAPHLVDTVGSPDPVKEGRL</sequence>
<feature type="domain" description="RNA polymerase sigma-70 region 4" evidence="7">
    <location>
        <begin position="109"/>
        <end position="158"/>
    </location>
</feature>
<dbReference type="PANTHER" id="PTHR43133:SF50">
    <property type="entry name" value="ECF RNA POLYMERASE SIGMA FACTOR SIGM"/>
    <property type="match status" value="1"/>
</dbReference>
<evidence type="ECO:0000256" key="1">
    <source>
        <dbReference type="ARBA" id="ARBA00010641"/>
    </source>
</evidence>
<dbReference type="GO" id="GO:0000428">
    <property type="term" value="C:DNA-directed RNA polymerase complex"/>
    <property type="evidence" value="ECO:0007669"/>
    <property type="project" value="UniProtKB-KW"/>
</dbReference>
<dbReference type="Gene3D" id="1.10.10.10">
    <property type="entry name" value="Winged helix-like DNA-binding domain superfamily/Winged helix DNA-binding domain"/>
    <property type="match status" value="1"/>
</dbReference>
<name>A0A8J3WY04_9ACTN</name>
<comment type="similarity">
    <text evidence="1">Belongs to the sigma-70 factor family. ECF subfamily.</text>
</comment>
<dbReference type="CDD" id="cd06171">
    <property type="entry name" value="Sigma70_r4"/>
    <property type="match status" value="1"/>
</dbReference>
<proteinExistence type="inferred from homology"/>
<gene>
    <name evidence="8" type="ORF">Pme01_02740</name>
</gene>
<dbReference type="PANTHER" id="PTHR43133">
    <property type="entry name" value="RNA POLYMERASE ECF-TYPE SIGMA FACTO"/>
    <property type="match status" value="1"/>
</dbReference>
<evidence type="ECO:0000256" key="4">
    <source>
        <dbReference type="ARBA" id="ARBA00023125"/>
    </source>
</evidence>